<accession>A0ABM8YVN4</accession>
<keyword evidence="6" id="KW-1185">Reference proteome</keyword>
<dbReference type="InterPro" id="IPR036059">
    <property type="entry name" value="TldD/PmbA_sf"/>
</dbReference>
<organism evidence="5 6">
    <name type="scientific">Candidatus Nitrotoga arctica</name>
    <dbReference type="NCBI Taxonomy" id="453162"/>
    <lineage>
        <taxon>Bacteria</taxon>
        <taxon>Pseudomonadati</taxon>
        <taxon>Pseudomonadota</taxon>
        <taxon>Betaproteobacteria</taxon>
        <taxon>Nitrosomonadales</taxon>
        <taxon>Gallionellaceae</taxon>
        <taxon>Candidatus Nitrotoga</taxon>
    </lineage>
</organism>
<dbReference type="InterPro" id="IPR035068">
    <property type="entry name" value="TldD/PmbA_N"/>
</dbReference>
<dbReference type="Pfam" id="PF19289">
    <property type="entry name" value="PmbA_TldD_3rd"/>
    <property type="match status" value="1"/>
</dbReference>
<keyword evidence="5" id="KW-0645">Protease</keyword>
<evidence type="ECO:0000313" key="6">
    <source>
        <dbReference type="Proteomes" id="UP000839052"/>
    </source>
</evidence>
<comment type="similarity">
    <text evidence="1">Belongs to the peptidase U62 family.</text>
</comment>
<dbReference type="Gene3D" id="3.30.2290.10">
    <property type="entry name" value="PmbA/TldD superfamily"/>
    <property type="match status" value="1"/>
</dbReference>
<feature type="domain" description="Metalloprotease TldD/E central" evidence="4">
    <location>
        <begin position="139"/>
        <end position="246"/>
    </location>
</feature>
<feature type="domain" description="Metalloprotease TldD/E C-terminal" evidence="3">
    <location>
        <begin position="254"/>
        <end position="461"/>
    </location>
</feature>
<keyword evidence="5" id="KW-0378">Hydrolase</keyword>
<dbReference type="PANTHER" id="PTHR43421:SF1">
    <property type="entry name" value="METALLOPROTEASE PMBA"/>
    <property type="match status" value="1"/>
</dbReference>
<proteinExistence type="inferred from homology"/>
<protein>
    <submittedName>
        <fullName evidence="5">Metalloprotease subunit TldE</fullName>
    </submittedName>
</protein>
<evidence type="ECO:0000259" key="2">
    <source>
        <dbReference type="Pfam" id="PF01523"/>
    </source>
</evidence>
<dbReference type="SUPFAM" id="SSF111283">
    <property type="entry name" value="Putative modulator of DNA gyrase, PmbA/TldD"/>
    <property type="match status" value="1"/>
</dbReference>
<dbReference type="Pfam" id="PF01523">
    <property type="entry name" value="PmbA_TldD_1st"/>
    <property type="match status" value="1"/>
</dbReference>
<dbReference type="EMBL" id="OU912926">
    <property type="protein sequence ID" value="CAG9931521.1"/>
    <property type="molecule type" value="Genomic_DNA"/>
</dbReference>
<dbReference type="InterPro" id="IPR002510">
    <property type="entry name" value="Metalloprtase-TldD/E_N"/>
</dbReference>
<dbReference type="Proteomes" id="UP000839052">
    <property type="component" value="Chromosome"/>
</dbReference>
<dbReference type="GO" id="GO:0008237">
    <property type="term" value="F:metallopeptidase activity"/>
    <property type="evidence" value="ECO:0007669"/>
    <property type="project" value="UniProtKB-KW"/>
</dbReference>
<evidence type="ECO:0000259" key="3">
    <source>
        <dbReference type="Pfam" id="PF19289"/>
    </source>
</evidence>
<dbReference type="Pfam" id="PF19290">
    <property type="entry name" value="PmbA_TldD_2nd"/>
    <property type="match status" value="1"/>
</dbReference>
<gene>
    <name evidence="5" type="primary">tldE</name>
    <name evidence="5" type="ORF">NTG6680_0268</name>
</gene>
<name>A0ABM8YVN4_9PROT</name>
<dbReference type="InterPro" id="IPR045569">
    <property type="entry name" value="Metalloprtase-TldD/E_C"/>
</dbReference>
<feature type="domain" description="Metalloprotease TldD/E N-terminal" evidence="2">
    <location>
        <begin position="52"/>
        <end position="112"/>
    </location>
</feature>
<evidence type="ECO:0000259" key="4">
    <source>
        <dbReference type="Pfam" id="PF19290"/>
    </source>
</evidence>
<keyword evidence="5" id="KW-0482">Metalloprotease</keyword>
<dbReference type="PANTHER" id="PTHR43421">
    <property type="entry name" value="METALLOPROTEASE PMBA"/>
    <property type="match status" value="1"/>
</dbReference>
<evidence type="ECO:0000256" key="1">
    <source>
        <dbReference type="ARBA" id="ARBA00005836"/>
    </source>
</evidence>
<reference evidence="5 6" key="1">
    <citation type="submission" date="2021-10" db="EMBL/GenBank/DDBJ databases">
        <authorList>
            <person name="Koch H."/>
        </authorList>
    </citation>
    <scope>NUCLEOTIDE SEQUENCE [LARGE SCALE GENOMIC DNA]</scope>
    <source>
        <strain evidence="5">6680</strain>
    </source>
</reference>
<evidence type="ECO:0000313" key="5">
    <source>
        <dbReference type="EMBL" id="CAG9931521.1"/>
    </source>
</evidence>
<dbReference type="InterPro" id="IPR045570">
    <property type="entry name" value="Metalloprtase-TldD/E_cen_dom"/>
</dbReference>
<dbReference type="InterPro" id="IPR047657">
    <property type="entry name" value="PmbA"/>
</dbReference>
<sequence>MITLSHESVYLMNDITPPEHRFSHSADTLHQIARDMLEYANHQGATAAAAEVSDGFGQAVTVRHGEVETIEYNRDKGVGITVYIDQRRGNASTSDFSPQAVRDTVDAALSIARHTASDDCAGLPEKDMLATEFPDFDLYHPWLLDVEGAIELAKTCEQAAFDTDERIDNSEGATVNVHESHFVYANSLGFISGYPTSRHGISCAVIAGKDDGMQRDYWYSEARAAGDLVAAEKVGQIAAERAVRRLNARKLDTMQVPVLFEAPIAASLLGHFVGAVSGGSLYRKSSFLLDYMGKQVFSSNICIDDIPDIPRGLASSSFDGEGVKTQRRTIVENGVLQSYFLGTYSARKLSMKTTGNAGGNHNLILRPGELDFNGLLKKMGRGLLVTELLGQGVNHITGDYSRGAAGFWVENGEIQYPVEEITIAGNLKDMYTHIAAVGNDMLVQGSRQCGSILVENMMVAGQ</sequence>
<dbReference type="NCBIfam" id="NF008268">
    <property type="entry name" value="PRK11040.1"/>
    <property type="match status" value="1"/>
</dbReference>